<evidence type="ECO:0000259" key="2">
    <source>
        <dbReference type="Pfam" id="PF14534"/>
    </source>
</evidence>
<sequence>MRAYQIVPIIVIALALPASAQQSDRSLRHQIESVVSSYAENFNKQNASGIAGLYTKDGVLVSPAGPEKSVEQYYQNAFKTGFNHQDIALEDVSSLGPDAAISMGEVRISGRSQNGSVLEANGRWTAVEVREGGAWKIRLLTAFPTGQAPTAVPSSGAPK</sequence>
<proteinExistence type="predicted"/>
<evidence type="ECO:0000313" key="3">
    <source>
        <dbReference type="EMBL" id="SHK39722.1"/>
    </source>
</evidence>
<dbReference type="EMBL" id="LT670844">
    <property type="protein sequence ID" value="SHK39722.1"/>
    <property type="molecule type" value="Genomic_DNA"/>
</dbReference>
<keyword evidence="1" id="KW-0732">Signal</keyword>
<feature type="domain" description="DUF4440" evidence="2">
    <location>
        <begin position="31"/>
        <end position="137"/>
    </location>
</feature>
<dbReference type="InterPro" id="IPR011944">
    <property type="entry name" value="Steroid_delta5-4_isomerase"/>
</dbReference>
<feature type="signal peptide" evidence="1">
    <location>
        <begin position="1"/>
        <end position="20"/>
    </location>
</feature>
<feature type="chain" id="PRO_5012274458" description="DUF4440 domain-containing protein" evidence="1">
    <location>
        <begin position="21"/>
        <end position="159"/>
    </location>
</feature>
<name>A0A1M6S4J8_9BRAD</name>
<dbReference type="InterPro" id="IPR027843">
    <property type="entry name" value="DUF4440"/>
</dbReference>
<dbReference type="RefSeq" id="WP_079539206.1">
    <property type="nucleotide sequence ID" value="NZ_LT670844.1"/>
</dbReference>
<gene>
    <name evidence="3" type="ORF">SAMN05444159_3156</name>
</gene>
<organism evidence="3 4">
    <name type="scientific">Bradyrhizobium lablabi</name>
    <dbReference type="NCBI Taxonomy" id="722472"/>
    <lineage>
        <taxon>Bacteria</taxon>
        <taxon>Pseudomonadati</taxon>
        <taxon>Pseudomonadota</taxon>
        <taxon>Alphaproteobacteria</taxon>
        <taxon>Hyphomicrobiales</taxon>
        <taxon>Nitrobacteraceae</taxon>
        <taxon>Bradyrhizobium</taxon>
    </lineage>
</organism>
<dbReference type="AlphaFoldDB" id="A0A1M6S4J8"/>
<dbReference type="Gene3D" id="3.10.450.50">
    <property type="match status" value="1"/>
</dbReference>
<dbReference type="SUPFAM" id="SSF54427">
    <property type="entry name" value="NTF2-like"/>
    <property type="match status" value="1"/>
</dbReference>
<evidence type="ECO:0000256" key="1">
    <source>
        <dbReference type="SAM" id="SignalP"/>
    </source>
</evidence>
<dbReference type="Proteomes" id="UP000189935">
    <property type="component" value="Chromosome I"/>
</dbReference>
<evidence type="ECO:0000313" key="4">
    <source>
        <dbReference type="Proteomes" id="UP000189935"/>
    </source>
</evidence>
<accession>A0A1M6S4J8</accession>
<dbReference type="InterPro" id="IPR032710">
    <property type="entry name" value="NTF2-like_dom_sf"/>
</dbReference>
<reference evidence="3 4" key="1">
    <citation type="submission" date="2016-11" db="EMBL/GenBank/DDBJ databases">
        <authorList>
            <person name="Jaros S."/>
            <person name="Januszkiewicz K."/>
            <person name="Wedrychowicz H."/>
        </authorList>
    </citation>
    <scope>NUCLEOTIDE SEQUENCE [LARGE SCALE GENOMIC DNA]</scope>
    <source>
        <strain evidence="3 4">GAS499</strain>
    </source>
</reference>
<dbReference type="OrthoDB" id="8252732at2"/>
<dbReference type="NCBIfam" id="TIGR02246">
    <property type="entry name" value="SgcJ/EcaC family oxidoreductase"/>
    <property type="match status" value="1"/>
</dbReference>
<protein>
    <recommendedName>
        <fullName evidence="2">DUF4440 domain-containing protein</fullName>
    </recommendedName>
</protein>
<dbReference type="Pfam" id="PF14534">
    <property type="entry name" value="DUF4440"/>
    <property type="match status" value="1"/>
</dbReference>